<comment type="caution">
    <text evidence="1">The sequence shown here is derived from an EMBL/GenBank/DDBJ whole genome shotgun (WGS) entry which is preliminary data.</text>
</comment>
<dbReference type="Proteomes" id="UP000253472">
    <property type="component" value="Unassembled WGS sequence"/>
</dbReference>
<dbReference type="EMBL" id="QLNQ01000029">
    <property type="protein sequence ID" value="RCK55973.1"/>
    <property type="molecule type" value="Genomic_DNA"/>
</dbReference>
<proteinExistence type="predicted"/>
<dbReference type="Pfam" id="PF12239">
    <property type="entry name" value="DUF3605"/>
    <property type="match status" value="1"/>
</dbReference>
<dbReference type="OrthoDB" id="10053431at2759"/>
<reference evidence="1 2" key="1">
    <citation type="submission" date="2018-06" db="EMBL/GenBank/DDBJ databases">
        <title>Whole genome sequencing of Candida tropicalis (genome annotated by CSBL at Korea University).</title>
        <authorList>
            <person name="Ahn J."/>
        </authorList>
    </citation>
    <scope>NUCLEOTIDE SEQUENCE [LARGE SCALE GENOMIC DNA]</scope>
    <source>
        <strain evidence="1 2">ATCC 20962</strain>
    </source>
</reference>
<protein>
    <submittedName>
        <fullName evidence="1">N-acetylglucosamine-induced protein 1</fullName>
    </submittedName>
</protein>
<dbReference type="GO" id="GO:0005737">
    <property type="term" value="C:cytoplasm"/>
    <property type="evidence" value="ECO:0007669"/>
    <property type="project" value="TreeGrafter"/>
</dbReference>
<sequence length="262" mass="30901">MTLTAPTTTTDGSKVPTVKTTNLQLHTPPSSPVEFEKYYTHFNIQLQHSDLMPQPSKIKTKEPFSWSEINFIIKTNKLEIFARSKEQTIKYHNFKQWLKDNKILVNDYLLGHELHWKESEIRDQEHVIVPQEYSVEYPQDLIFHNPDDITILYNKFPYYFDTNVKHLCIWTKLRIPVDRDSACGDISDRTKKIIHRYLEKTFVEKGGLSWDQIVWFKNWLTLQSVRAISHIHVILRDVDDAFIEQLIGGPGEVLTLDDYRNL</sequence>
<dbReference type="AlphaFoldDB" id="A0A367XQS2"/>
<dbReference type="STRING" id="5486.A0A367XQS2"/>
<accession>A0A367XQS2</accession>
<dbReference type="InterPro" id="IPR022036">
    <property type="entry name" value="DUF3605"/>
</dbReference>
<dbReference type="PANTHER" id="PTHR35020">
    <property type="entry name" value="N-ACETYLGLUCOSAMINE-INDUCED PROTEIN 1"/>
    <property type="match status" value="1"/>
</dbReference>
<name>A0A367XQS2_9ASCO</name>
<evidence type="ECO:0000313" key="1">
    <source>
        <dbReference type="EMBL" id="RCK55973.1"/>
    </source>
</evidence>
<dbReference type="PANTHER" id="PTHR35020:SF2">
    <property type="entry name" value="N-ACETYLGLUCOSAMINE-INDUCED PROTEIN 1"/>
    <property type="match status" value="1"/>
</dbReference>
<dbReference type="GO" id="GO:0006044">
    <property type="term" value="P:N-acetylglucosamine metabolic process"/>
    <property type="evidence" value="ECO:0007669"/>
    <property type="project" value="TreeGrafter"/>
</dbReference>
<gene>
    <name evidence="1" type="primary">GIG1_0</name>
    <name evidence="1" type="ORF">Cantr_05372</name>
</gene>
<organism evidence="1 2">
    <name type="scientific">Candida viswanathii</name>
    <dbReference type="NCBI Taxonomy" id="5486"/>
    <lineage>
        <taxon>Eukaryota</taxon>
        <taxon>Fungi</taxon>
        <taxon>Dikarya</taxon>
        <taxon>Ascomycota</taxon>
        <taxon>Saccharomycotina</taxon>
        <taxon>Pichiomycetes</taxon>
        <taxon>Debaryomycetaceae</taxon>
        <taxon>Candida/Lodderomyces clade</taxon>
        <taxon>Candida</taxon>
    </lineage>
</organism>
<keyword evidence="2" id="KW-1185">Reference proteome</keyword>
<evidence type="ECO:0000313" key="2">
    <source>
        <dbReference type="Proteomes" id="UP000253472"/>
    </source>
</evidence>